<organism evidence="2 3">
    <name type="scientific">Dorcoceras hygrometricum</name>
    <dbReference type="NCBI Taxonomy" id="472368"/>
    <lineage>
        <taxon>Eukaryota</taxon>
        <taxon>Viridiplantae</taxon>
        <taxon>Streptophyta</taxon>
        <taxon>Embryophyta</taxon>
        <taxon>Tracheophyta</taxon>
        <taxon>Spermatophyta</taxon>
        <taxon>Magnoliopsida</taxon>
        <taxon>eudicotyledons</taxon>
        <taxon>Gunneridae</taxon>
        <taxon>Pentapetalae</taxon>
        <taxon>asterids</taxon>
        <taxon>lamiids</taxon>
        <taxon>Lamiales</taxon>
        <taxon>Gesneriaceae</taxon>
        <taxon>Didymocarpoideae</taxon>
        <taxon>Trichosporeae</taxon>
        <taxon>Loxocarpinae</taxon>
        <taxon>Dorcoceras</taxon>
    </lineage>
</organism>
<sequence>MASALINNASQIYFDSVFGMENEGMVKMFKALESSELKGFLGCSSAIYEDALVEFFQNTYVQNDKLREMKFEFRLLNEIMAKTVTVKAELMSLEDLLKQIPDDMMMPSITATDPTKIKFVQGIEIRKVDLYKADLPQIAADDKGKEPLVVDTIQWHPARQIFSLICADIDFLVQFREQVIEEVVKFFNSFTLHRLTVLDSVKDIVAKEELVLTWAETDSVHIALQRRVYIIAKYREMLLRKFLEARRHNFVSGRPKTAIDLKVLDLLTAGHHFALKILMRQMKEHKLEWTRTYSSHLFDVHPVSQGNRHFTVGGGRLRQSGPQPEGRLLRQPALEGLTRSARTDSPYQVGRNKFRRSKAAAAVEERRGDGY</sequence>
<evidence type="ECO:0000313" key="2">
    <source>
        <dbReference type="EMBL" id="KZV25070.1"/>
    </source>
</evidence>
<gene>
    <name evidence="2" type="ORF">F511_03560</name>
</gene>
<dbReference type="EMBL" id="KV012136">
    <property type="protein sequence ID" value="KZV25070.1"/>
    <property type="molecule type" value="Genomic_DNA"/>
</dbReference>
<name>A0A2Z7AVZ6_9LAMI</name>
<proteinExistence type="predicted"/>
<evidence type="ECO:0000256" key="1">
    <source>
        <dbReference type="SAM" id="MobiDB-lite"/>
    </source>
</evidence>
<keyword evidence="3" id="KW-1185">Reference proteome</keyword>
<reference evidence="2 3" key="1">
    <citation type="journal article" date="2015" name="Proc. Natl. Acad. Sci. U.S.A.">
        <title>The resurrection genome of Boea hygrometrica: A blueprint for survival of dehydration.</title>
        <authorList>
            <person name="Xiao L."/>
            <person name="Yang G."/>
            <person name="Zhang L."/>
            <person name="Yang X."/>
            <person name="Zhao S."/>
            <person name="Ji Z."/>
            <person name="Zhou Q."/>
            <person name="Hu M."/>
            <person name="Wang Y."/>
            <person name="Chen M."/>
            <person name="Xu Y."/>
            <person name="Jin H."/>
            <person name="Xiao X."/>
            <person name="Hu G."/>
            <person name="Bao F."/>
            <person name="Hu Y."/>
            <person name="Wan P."/>
            <person name="Li L."/>
            <person name="Deng X."/>
            <person name="Kuang T."/>
            <person name="Xiang C."/>
            <person name="Zhu J.K."/>
            <person name="Oliver M.J."/>
            <person name="He Y."/>
        </authorList>
    </citation>
    <scope>NUCLEOTIDE SEQUENCE [LARGE SCALE GENOMIC DNA]</scope>
    <source>
        <strain evidence="3">cv. XS01</strain>
    </source>
</reference>
<dbReference type="Proteomes" id="UP000250235">
    <property type="component" value="Unassembled WGS sequence"/>
</dbReference>
<accession>A0A2Z7AVZ6</accession>
<feature type="region of interest" description="Disordered" evidence="1">
    <location>
        <begin position="333"/>
        <end position="371"/>
    </location>
</feature>
<protein>
    <submittedName>
        <fullName evidence="2">Uncharacterized protein</fullName>
    </submittedName>
</protein>
<dbReference type="AlphaFoldDB" id="A0A2Z7AVZ6"/>
<evidence type="ECO:0000313" key="3">
    <source>
        <dbReference type="Proteomes" id="UP000250235"/>
    </source>
</evidence>